<dbReference type="Proteomes" id="UP000192578">
    <property type="component" value="Unassembled WGS sequence"/>
</dbReference>
<feature type="domain" description="G-protein coupled receptors family 2 profile 1" evidence="1">
    <location>
        <begin position="64"/>
        <end position="102"/>
    </location>
</feature>
<gene>
    <name evidence="2" type="ORF">BV898_05643</name>
</gene>
<dbReference type="Gene3D" id="4.10.1240.10">
    <property type="entry name" value="GPCR, family 2, extracellular hormone receptor domain"/>
    <property type="match status" value="1"/>
</dbReference>
<dbReference type="EMBL" id="MTYJ01000031">
    <property type="protein sequence ID" value="OQV20357.1"/>
    <property type="molecule type" value="Genomic_DNA"/>
</dbReference>
<comment type="caution">
    <text evidence="2">The sequence shown here is derived from an EMBL/GenBank/DDBJ whole genome shotgun (WGS) entry which is preliminary data.</text>
</comment>
<protein>
    <recommendedName>
        <fullName evidence="1">G-protein coupled receptors family 2 profile 1 domain-containing protein</fullName>
    </recommendedName>
</protein>
<dbReference type="InterPro" id="IPR001879">
    <property type="entry name" value="GPCR_2_extracellular_dom"/>
</dbReference>
<dbReference type="GO" id="GO:0016020">
    <property type="term" value="C:membrane"/>
    <property type="evidence" value="ECO:0007669"/>
    <property type="project" value="InterPro"/>
</dbReference>
<dbReference type="PROSITE" id="PS50227">
    <property type="entry name" value="G_PROTEIN_RECEP_F2_3"/>
    <property type="match status" value="1"/>
</dbReference>
<dbReference type="SUPFAM" id="SSF111418">
    <property type="entry name" value="Hormone receptor domain"/>
    <property type="match status" value="1"/>
</dbReference>
<sequence>MGTTASTDSAQAQAQAGPNLTAEQLRQQNITESHLHNCRLLSMLDEHTRSQEEGQDGGLLTPSCPRVWDSMACWPPTLPNQTAWLPCPDYIYNQQMHNIGGA</sequence>
<accession>A0A1W0WYS3</accession>
<dbReference type="Pfam" id="PF02793">
    <property type="entry name" value="HRM"/>
    <property type="match status" value="1"/>
</dbReference>
<name>A0A1W0WYS3_HYPEX</name>
<proteinExistence type="predicted"/>
<dbReference type="PROSITE" id="PS00649">
    <property type="entry name" value="G_PROTEIN_RECEP_F2_1"/>
    <property type="match status" value="1"/>
</dbReference>
<dbReference type="InterPro" id="IPR036445">
    <property type="entry name" value="GPCR_2_extracell_dom_sf"/>
</dbReference>
<evidence type="ECO:0000259" key="1">
    <source>
        <dbReference type="PROSITE" id="PS50227"/>
    </source>
</evidence>
<dbReference type="OrthoDB" id="6022368at2759"/>
<evidence type="ECO:0000313" key="3">
    <source>
        <dbReference type="Proteomes" id="UP000192578"/>
    </source>
</evidence>
<dbReference type="GO" id="GO:0004930">
    <property type="term" value="F:G protein-coupled receptor activity"/>
    <property type="evidence" value="ECO:0007669"/>
    <property type="project" value="InterPro"/>
</dbReference>
<dbReference type="AlphaFoldDB" id="A0A1W0WYS3"/>
<keyword evidence="3" id="KW-1185">Reference proteome</keyword>
<organism evidence="2 3">
    <name type="scientific">Hypsibius exemplaris</name>
    <name type="common">Freshwater tardigrade</name>
    <dbReference type="NCBI Taxonomy" id="2072580"/>
    <lineage>
        <taxon>Eukaryota</taxon>
        <taxon>Metazoa</taxon>
        <taxon>Ecdysozoa</taxon>
        <taxon>Tardigrada</taxon>
        <taxon>Eutardigrada</taxon>
        <taxon>Parachela</taxon>
        <taxon>Hypsibioidea</taxon>
        <taxon>Hypsibiidae</taxon>
        <taxon>Hypsibius</taxon>
    </lineage>
</organism>
<dbReference type="InterPro" id="IPR017983">
    <property type="entry name" value="GPCR_2_secretin-like_CS"/>
</dbReference>
<reference evidence="3" key="1">
    <citation type="submission" date="2017-01" db="EMBL/GenBank/DDBJ databases">
        <title>Comparative genomics of anhydrobiosis in the tardigrade Hypsibius dujardini.</title>
        <authorList>
            <person name="Yoshida Y."/>
            <person name="Koutsovoulos G."/>
            <person name="Laetsch D."/>
            <person name="Stevens L."/>
            <person name="Kumar S."/>
            <person name="Horikawa D."/>
            <person name="Ishino K."/>
            <person name="Komine S."/>
            <person name="Tomita M."/>
            <person name="Blaxter M."/>
            <person name="Arakawa K."/>
        </authorList>
    </citation>
    <scope>NUCLEOTIDE SEQUENCE [LARGE SCALE GENOMIC DNA]</scope>
    <source>
        <strain evidence="3">Z151</strain>
    </source>
</reference>
<evidence type="ECO:0000313" key="2">
    <source>
        <dbReference type="EMBL" id="OQV20357.1"/>
    </source>
</evidence>